<name>A0A9N9V0K8_9HYPO</name>
<protein>
    <recommendedName>
        <fullName evidence="4">NmrA-like domain-containing protein</fullName>
    </recommendedName>
</protein>
<dbReference type="EMBL" id="CABFNO020001564">
    <property type="protein sequence ID" value="CAH0003544.1"/>
    <property type="molecule type" value="Genomic_DNA"/>
</dbReference>
<dbReference type="Proteomes" id="UP000754883">
    <property type="component" value="Unassembled WGS sequence"/>
</dbReference>
<keyword evidence="3" id="KW-0560">Oxidoreductase</keyword>
<keyword evidence="2" id="KW-0521">NADP</keyword>
<evidence type="ECO:0000259" key="4">
    <source>
        <dbReference type="Pfam" id="PF05368"/>
    </source>
</evidence>
<dbReference type="OrthoDB" id="419598at2759"/>
<evidence type="ECO:0000256" key="2">
    <source>
        <dbReference type="ARBA" id="ARBA00022857"/>
    </source>
</evidence>
<dbReference type="PANTHER" id="PTHR47706:SF4">
    <property type="entry name" value="NMRA-LIKE DOMAIN-CONTAINING PROTEIN"/>
    <property type="match status" value="1"/>
</dbReference>
<comment type="similarity">
    <text evidence="1">Belongs to the NmrA-type oxidoreductase family. Isoflavone reductase subfamily.</text>
</comment>
<dbReference type="InterPro" id="IPR051609">
    <property type="entry name" value="NmrA/Isoflavone_reductase-like"/>
</dbReference>
<dbReference type="Gene3D" id="3.90.25.10">
    <property type="entry name" value="UDP-galactose 4-epimerase, domain 1"/>
    <property type="match status" value="1"/>
</dbReference>
<evidence type="ECO:0000313" key="5">
    <source>
        <dbReference type="EMBL" id="CAH0003544.1"/>
    </source>
</evidence>
<comment type="caution">
    <text evidence="5">The sequence shown here is derived from an EMBL/GenBank/DDBJ whole genome shotgun (WGS) entry which is preliminary data.</text>
</comment>
<dbReference type="Pfam" id="PF05368">
    <property type="entry name" value="NmrA"/>
    <property type="match status" value="1"/>
</dbReference>
<reference evidence="5 6" key="2">
    <citation type="submission" date="2021-10" db="EMBL/GenBank/DDBJ databases">
        <authorList>
            <person name="Piombo E."/>
        </authorList>
    </citation>
    <scope>NUCLEOTIDE SEQUENCE [LARGE SCALE GENOMIC DNA]</scope>
</reference>
<dbReference type="AlphaFoldDB" id="A0A9N9V0K8"/>
<keyword evidence="6" id="KW-1185">Reference proteome</keyword>
<proteinExistence type="inferred from homology"/>
<gene>
    <name evidence="5" type="ORF">CBYS24578_00014694</name>
</gene>
<accession>A0A9N9V0K8</accession>
<dbReference type="Gene3D" id="3.40.50.720">
    <property type="entry name" value="NAD(P)-binding Rossmann-like Domain"/>
    <property type="match status" value="1"/>
</dbReference>
<reference evidence="6" key="1">
    <citation type="submission" date="2019-06" db="EMBL/GenBank/DDBJ databases">
        <authorList>
            <person name="Broberg M."/>
        </authorList>
    </citation>
    <scope>NUCLEOTIDE SEQUENCE [LARGE SCALE GENOMIC DNA]</scope>
</reference>
<evidence type="ECO:0000256" key="3">
    <source>
        <dbReference type="ARBA" id="ARBA00023002"/>
    </source>
</evidence>
<evidence type="ECO:0000256" key="1">
    <source>
        <dbReference type="ARBA" id="ARBA00005725"/>
    </source>
</evidence>
<organism evidence="5 6">
    <name type="scientific">Clonostachys byssicola</name>
    <dbReference type="NCBI Taxonomy" id="160290"/>
    <lineage>
        <taxon>Eukaryota</taxon>
        <taxon>Fungi</taxon>
        <taxon>Dikarya</taxon>
        <taxon>Ascomycota</taxon>
        <taxon>Pezizomycotina</taxon>
        <taxon>Sordariomycetes</taxon>
        <taxon>Hypocreomycetidae</taxon>
        <taxon>Hypocreales</taxon>
        <taxon>Bionectriaceae</taxon>
        <taxon>Clonostachys</taxon>
    </lineage>
</organism>
<dbReference type="PANTHER" id="PTHR47706">
    <property type="entry name" value="NMRA-LIKE FAMILY PROTEIN"/>
    <property type="match status" value="1"/>
</dbReference>
<evidence type="ECO:0000313" key="6">
    <source>
        <dbReference type="Proteomes" id="UP000754883"/>
    </source>
</evidence>
<dbReference type="GO" id="GO:0016491">
    <property type="term" value="F:oxidoreductase activity"/>
    <property type="evidence" value="ECO:0007669"/>
    <property type="project" value="UniProtKB-KW"/>
</dbReference>
<dbReference type="InterPro" id="IPR008030">
    <property type="entry name" value="NmrA-like"/>
</dbReference>
<feature type="domain" description="NmrA-like" evidence="4">
    <location>
        <begin position="4"/>
        <end position="264"/>
    </location>
</feature>
<dbReference type="InterPro" id="IPR036291">
    <property type="entry name" value="NAD(P)-bd_dom_sf"/>
</dbReference>
<dbReference type="SUPFAM" id="SSF51735">
    <property type="entry name" value="NAD(P)-binding Rossmann-fold domains"/>
    <property type="match status" value="1"/>
</dbReference>
<sequence>MPVVAVAGGTGNVGRAIVEAIVATGKYEVVILSRKSNPERSAELGVPIIPVDYTDVDALARTLEDRNIHTVVSALVMMPSPNGDLPREVELIQAADKSRATKRFISSDWGLPHTAEHITQLVSVKFKLDAEKALENTKDLETTRFLNGFFLDYFGLPKFPSHMPPTTMVLDVANNAAAIPGSGDVPAVFTHTSDVAKFVAASLDLDNWDPVHYVIGDRVTWNEFLHLAEEAKGTKFKVVYDPIEKLQSGKVTELPGHIAAYPYFPKEILQKFAATFALWWATGAFDFKPKSTLNDRLPSLGTLKVKELLDRAWK</sequence>